<proteinExistence type="predicted"/>
<evidence type="ECO:0000313" key="2">
    <source>
        <dbReference type="Proteomes" id="UP000423525"/>
    </source>
</evidence>
<protein>
    <submittedName>
        <fullName evidence="1">Oxidoreductase</fullName>
    </submittedName>
</protein>
<dbReference type="EMBL" id="LR738855">
    <property type="protein sequence ID" value="VZH86261.1"/>
    <property type="molecule type" value="Genomic_DNA"/>
</dbReference>
<reference evidence="1 2" key="1">
    <citation type="submission" date="2019-11" db="EMBL/GenBank/DDBJ databases">
        <authorList>
            <person name="Brisse S."/>
        </authorList>
    </citation>
    <scope>NUCLEOTIDE SEQUENCE [LARGE SCALE GENOMIC DNA]</scope>
    <source>
        <strain evidence="1">FRC0190</strain>
    </source>
</reference>
<organism evidence="1 2">
    <name type="scientific">Corynebacterium rouxii</name>
    <dbReference type="NCBI Taxonomy" id="2719119"/>
    <lineage>
        <taxon>Bacteria</taxon>
        <taxon>Bacillati</taxon>
        <taxon>Actinomycetota</taxon>
        <taxon>Actinomycetes</taxon>
        <taxon>Mycobacteriales</taxon>
        <taxon>Corynebacteriaceae</taxon>
        <taxon>Corynebacterium</taxon>
    </lineage>
</organism>
<sequence length="162" mass="17048">MATPLHIAVIGANAAGLYTADLLMRCHNNHRNIYIDIIDPAPAPIGISPYAQATITHPLQSITGSTTKVIGGVTVGADISPIELSSRYAAVITPATTDLAIQAQVAAALTALPQPAVDLPSILRKRSIVHTEWRHSLHLPTGRSLADWQQALATAHGAPVCF</sequence>
<dbReference type="SUPFAM" id="SSF51971">
    <property type="entry name" value="Nucleotide-binding domain"/>
    <property type="match status" value="1"/>
</dbReference>
<name>A0A6I8MHP1_9CORY</name>
<dbReference type="AlphaFoldDB" id="A0A6I8MHP1"/>
<dbReference type="Proteomes" id="UP000423525">
    <property type="component" value="Chromosome"/>
</dbReference>
<evidence type="ECO:0000313" key="1">
    <source>
        <dbReference type="EMBL" id="VZH86261.1"/>
    </source>
</evidence>
<accession>A0A6I8MHP1</accession>
<gene>
    <name evidence="1" type="ORF">FRC0190_02181</name>
</gene>
<dbReference type="KEGG" id="crf:FRC0190_02181"/>
<dbReference type="RefSeq" id="WP_155874292.1">
    <property type="nucleotide sequence ID" value="NZ_CP168248.1"/>
</dbReference>
<dbReference type="Gene3D" id="3.40.50.720">
    <property type="entry name" value="NAD(P)-binding Rossmann-like Domain"/>
    <property type="match status" value="1"/>
</dbReference>